<keyword evidence="3" id="KW-1185">Reference proteome</keyword>
<dbReference type="RefSeq" id="XP_001325641.1">
    <property type="nucleotide sequence ID" value="XM_001325606.1"/>
</dbReference>
<dbReference type="VEuPathDB" id="TrichDB:TVAGG3_0304970"/>
<dbReference type="EMBL" id="DS113286">
    <property type="protein sequence ID" value="EAY13418.1"/>
    <property type="molecule type" value="Genomic_DNA"/>
</dbReference>
<dbReference type="Proteomes" id="UP000001542">
    <property type="component" value="Unassembled WGS sequence"/>
</dbReference>
<dbReference type="AlphaFoldDB" id="A2E1T9"/>
<reference evidence="2" key="2">
    <citation type="journal article" date="2007" name="Science">
        <title>Draft genome sequence of the sexually transmitted pathogen Trichomonas vaginalis.</title>
        <authorList>
            <person name="Carlton J.M."/>
            <person name="Hirt R.P."/>
            <person name="Silva J.C."/>
            <person name="Delcher A.L."/>
            <person name="Schatz M."/>
            <person name="Zhao Q."/>
            <person name="Wortman J.R."/>
            <person name="Bidwell S.L."/>
            <person name="Alsmark U.C.M."/>
            <person name="Besteiro S."/>
            <person name="Sicheritz-Ponten T."/>
            <person name="Noel C.J."/>
            <person name="Dacks J.B."/>
            <person name="Foster P.G."/>
            <person name="Simillion C."/>
            <person name="Van de Peer Y."/>
            <person name="Miranda-Saavedra D."/>
            <person name="Barton G.J."/>
            <person name="Westrop G.D."/>
            <person name="Mueller S."/>
            <person name="Dessi D."/>
            <person name="Fiori P.L."/>
            <person name="Ren Q."/>
            <person name="Paulsen I."/>
            <person name="Zhang H."/>
            <person name="Bastida-Corcuera F.D."/>
            <person name="Simoes-Barbosa A."/>
            <person name="Brown M.T."/>
            <person name="Hayes R.D."/>
            <person name="Mukherjee M."/>
            <person name="Okumura C.Y."/>
            <person name="Schneider R."/>
            <person name="Smith A.J."/>
            <person name="Vanacova S."/>
            <person name="Villalvazo M."/>
            <person name="Haas B.J."/>
            <person name="Pertea M."/>
            <person name="Feldblyum T.V."/>
            <person name="Utterback T.R."/>
            <person name="Shu C.L."/>
            <person name="Osoegawa K."/>
            <person name="de Jong P.J."/>
            <person name="Hrdy I."/>
            <person name="Horvathova L."/>
            <person name="Zubacova Z."/>
            <person name="Dolezal P."/>
            <person name="Malik S.B."/>
            <person name="Logsdon J.M. Jr."/>
            <person name="Henze K."/>
            <person name="Gupta A."/>
            <person name="Wang C.C."/>
            <person name="Dunne R.L."/>
            <person name="Upcroft J.A."/>
            <person name="Upcroft P."/>
            <person name="White O."/>
            <person name="Salzberg S.L."/>
            <person name="Tang P."/>
            <person name="Chiu C.-H."/>
            <person name="Lee Y.-S."/>
            <person name="Embley T.M."/>
            <person name="Coombs G.H."/>
            <person name="Mottram J.C."/>
            <person name="Tachezy J."/>
            <person name="Fraser-Liggett C.M."/>
            <person name="Johnson P.J."/>
        </authorList>
    </citation>
    <scope>NUCLEOTIDE SEQUENCE [LARGE SCALE GENOMIC DNA]</scope>
    <source>
        <strain evidence="2">G3</strain>
    </source>
</reference>
<evidence type="ECO:0000313" key="3">
    <source>
        <dbReference type="Proteomes" id="UP000001542"/>
    </source>
</evidence>
<keyword evidence="1" id="KW-1133">Transmembrane helix</keyword>
<name>A2E1T9_TRIV3</name>
<feature type="transmembrane region" description="Helical" evidence="1">
    <location>
        <begin position="407"/>
        <end position="429"/>
    </location>
</feature>
<organism evidence="2 3">
    <name type="scientific">Trichomonas vaginalis (strain ATCC PRA-98 / G3)</name>
    <dbReference type="NCBI Taxonomy" id="412133"/>
    <lineage>
        <taxon>Eukaryota</taxon>
        <taxon>Metamonada</taxon>
        <taxon>Parabasalia</taxon>
        <taxon>Trichomonadida</taxon>
        <taxon>Trichomonadidae</taxon>
        <taxon>Trichomonas</taxon>
    </lineage>
</organism>
<proteinExistence type="predicted"/>
<evidence type="ECO:0000313" key="2">
    <source>
        <dbReference type="EMBL" id="EAY13418.1"/>
    </source>
</evidence>
<evidence type="ECO:0000256" key="1">
    <source>
        <dbReference type="SAM" id="Phobius"/>
    </source>
</evidence>
<sequence length="449" mass="51896">MDESVDLSQLVITGKCGLLVALKHPQFETLWNQRNINLIAFIIEYYDGIITFGFRIKKVEPIIQQRCEMIICPNDYNVKKILLKDTKLSKFVLKFAFHISEYSSETIETYFRLLPNIIFNAYDAFTPIFSSHSYFEKIIQNIDRECVFEFVKDFIVREDESVVHFLDRFDIFKLITAECYPNSEKSYKYRKLYAMVLTTKVDTSRALDQLLETSYYTPIIQNEIATSDDGSWEMLFRLSALTNLVPAAQEITEAIIREKDTISKIAFSKSPVAPYALGIVIQISCANKELNDQSKKALNIILSNFFSGNPTPKFYSVTKVSIQSLRNAGLLSEEILQKTKLCNRVIKASHLKNKQSFEYWSSLSDVSGELQMVSRDIVAEETWDEVLHNIQDHMSRGVNVNSSFSRWWIYLLIILVGLIIIGLMIYFGIYYDRDDYFFTDSDFDAASDL</sequence>
<dbReference type="KEGG" id="tva:4771396"/>
<keyword evidence="1" id="KW-0472">Membrane</keyword>
<dbReference type="InParanoid" id="A2E1T9"/>
<dbReference type="VEuPathDB" id="TrichDB:TVAG_424500"/>
<reference evidence="2" key="1">
    <citation type="submission" date="2006-10" db="EMBL/GenBank/DDBJ databases">
        <authorList>
            <person name="Amadeo P."/>
            <person name="Zhao Q."/>
            <person name="Wortman J."/>
            <person name="Fraser-Liggett C."/>
            <person name="Carlton J."/>
        </authorList>
    </citation>
    <scope>NUCLEOTIDE SEQUENCE</scope>
    <source>
        <strain evidence="2">G3</strain>
    </source>
</reference>
<keyword evidence="1" id="KW-0812">Transmembrane</keyword>
<accession>A2E1T9</accession>
<protein>
    <submittedName>
        <fullName evidence="2">Uncharacterized protein</fullName>
    </submittedName>
</protein>
<gene>
    <name evidence="2" type="ORF">TVAG_424500</name>
</gene>